<reference evidence="1" key="1">
    <citation type="journal article" date="2014" name="Front. Microbiol.">
        <title>High frequency of phylogenetically diverse reductive dehalogenase-homologous genes in deep subseafloor sedimentary metagenomes.</title>
        <authorList>
            <person name="Kawai M."/>
            <person name="Futagami T."/>
            <person name="Toyoda A."/>
            <person name="Takaki Y."/>
            <person name="Nishi S."/>
            <person name="Hori S."/>
            <person name="Arai W."/>
            <person name="Tsubouchi T."/>
            <person name="Morono Y."/>
            <person name="Uchiyama I."/>
            <person name="Ito T."/>
            <person name="Fujiyama A."/>
            <person name="Inagaki F."/>
            <person name="Takami H."/>
        </authorList>
    </citation>
    <scope>NUCLEOTIDE SEQUENCE</scope>
    <source>
        <strain evidence="1">Expedition CK06-06</strain>
    </source>
</reference>
<proteinExistence type="predicted"/>
<dbReference type="AlphaFoldDB" id="X1U5A7"/>
<dbReference type="EMBL" id="BARW01028417">
    <property type="protein sequence ID" value="GAJ12684.1"/>
    <property type="molecule type" value="Genomic_DNA"/>
</dbReference>
<organism evidence="1">
    <name type="scientific">marine sediment metagenome</name>
    <dbReference type="NCBI Taxonomy" id="412755"/>
    <lineage>
        <taxon>unclassified sequences</taxon>
        <taxon>metagenomes</taxon>
        <taxon>ecological metagenomes</taxon>
    </lineage>
</organism>
<protein>
    <submittedName>
        <fullName evidence="1">Uncharacterized protein</fullName>
    </submittedName>
</protein>
<gene>
    <name evidence="1" type="ORF">S12H4_45881</name>
</gene>
<accession>X1U5A7</accession>
<sequence length="47" mass="5438">MVETWRVRISIVKDYETRSEANDGADVIMALDLPGWKFLEHSTSLEQ</sequence>
<comment type="caution">
    <text evidence="1">The sequence shown here is derived from an EMBL/GenBank/DDBJ whole genome shotgun (WGS) entry which is preliminary data.</text>
</comment>
<evidence type="ECO:0000313" key="1">
    <source>
        <dbReference type="EMBL" id="GAJ12684.1"/>
    </source>
</evidence>
<name>X1U5A7_9ZZZZ</name>